<keyword evidence="3 6" id="KW-0812">Transmembrane</keyword>
<comment type="subcellular location">
    <subcellularLocation>
        <location evidence="1">Cell membrane</location>
        <topology evidence="1">Multi-pass membrane protein</topology>
    </subcellularLocation>
</comment>
<evidence type="ECO:0000256" key="3">
    <source>
        <dbReference type="ARBA" id="ARBA00022692"/>
    </source>
</evidence>
<gene>
    <name evidence="8" type="ORF">G7067_00670</name>
</gene>
<evidence type="ECO:0000256" key="5">
    <source>
        <dbReference type="ARBA" id="ARBA00023136"/>
    </source>
</evidence>
<keyword evidence="9" id="KW-1185">Reference proteome</keyword>
<proteinExistence type="predicted"/>
<feature type="transmembrane region" description="Helical" evidence="6">
    <location>
        <begin position="151"/>
        <end position="175"/>
    </location>
</feature>
<dbReference type="KEGG" id="lins:G7067_00670"/>
<evidence type="ECO:0000256" key="1">
    <source>
        <dbReference type="ARBA" id="ARBA00004651"/>
    </source>
</evidence>
<feature type="transmembrane region" description="Helical" evidence="6">
    <location>
        <begin position="125"/>
        <end position="145"/>
    </location>
</feature>
<dbReference type="AlphaFoldDB" id="A0A6G8FLL4"/>
<evidence type="ECO:0000256" key="6">
    <source>
        <dbReference type="SAM" id="Phobius"/>
    </source>
</evidence>
<dbReference type="PANTHER" id="PTHR35007">
    <property type="entry name" value="INTEGRAL MEMBRANE PROTEIN-RELATED"/>
    <property type="match status" value="1"/>
</dbReference>
<dbReference type="PANTHER" id="PTHR35007:SF4">
    <property type="entry name" value="CONSERVED TRANSMEMBRANE PROTEIN-RELATED"/>
    <property type="match status" value="1"/>
</dbReference>
<dbReference type="Proteomes" id="UP000501387">
    <property type="component" value="Chromosome"/>
</dbReference>
<dbReference type="InterPro" id="IPR018076">
    <property type="entry name" value="T2SS_GspF_dom"/>
</dbReference>
<evidence type="ECO:0000259" key="7">
    <source>
        <dbReference type="Pfam" id="PF00482"/>
    </source>
</evidence>
<evidence type="ECO:0000256" key="4">
    <source>
        <dbReference type="ARBA" id="ARBA00022989"/>
    </source>
</evidence>
<reference evidence="8 9" key="1">
    <citation type="submission" date="2020-03" db="EMBL/GenBank/DDBJ databases">
        <title>Leucobacter sp. nov., isolated from beetles.</title>
        <authorList>
            <person name="Hyun D.-W."/>
            <person name="Bae J.-W."/>
        </authorList>
    </citation>
    <scope>NUCLEOTIDE SEQUENCE [LARGE SCALE GENOMIC DNA]</scope>
    <source>
        <strain evidence="8 9">HDW9B</strain>
    </source>
</reference>
<keyword evidence="4 6" id="KW-1133">Transmembrane helix</keyword>
<dbReference type="Pfam" id="PF00482">
    <property type="entry name" value="T2SSF"/>
    <property type="match status" value="1"/>
</dbReference>
<sequence>MADVRGPQTRSVPAAKSTASSVAARCTALLRGGVAPRRVFAVLASEAEQGGEVHQIHERVSAGVDVAAAIAECSGDEWSVLASAWRLSEEAGAPLAPTLARMAAALRALEQLRERRRVLVSGPQATVRLVASLPPVALGLGWLIGFDPLPLLITPLGFCLVFLGVALLGGGIFWARSLVRGLRLADRVAGLECDLAWIVLGGGAAPGEAIRRVVDCVADLGARWVPFDAFCSGGALQTAVRRAAVLGMPLRPLLLEEADSLRDRTHSEMEAAAEQLGVRVLLPLGVCVLPSFIVMGVMPVVISMLGQNPGF</sequence>
<evidence type="ECO:0000313" key="9">
    <source>
        <dbReference type="Proteomes" id="UP000501387"/>
    </source>
</evidence>
<keyword evidence="5 6" id="KW-0472">Membrane</keyword>
<dbReference type="GO" id="GO:0005886">
    <property type="term" value="C:plasma membrane"/>
    <property type="evidence" value="ECO:0007669"/>
    <property type="project" value="UniProtKB-SubCell"/>
</dbReference>
<protein>
    <recommendedName>
        <fullName evidence="7">Type II secretion system protein GspF domain-containing protein</fullName>
    </recommendedName>
</protein>
<evidence type="ECO:0000313" key="8">
    <source>
        <dbReference type="EMBL" id="QIM17241.1"/>
    </source>
</evidence>
<organism evidence="8 9">
    <name type="scientific">Leucobacter insecticola</name>
    <dbReference type="NCBI Taxonomy" id="2714934"/>
    <lineage>
        <taxon>Bacteria</taxon>
        <taxon>Bacillati</taxon>
        <taxon>Actinomycetota</taxon>
        <taxon>Actinomycetes</taxon>
        <taxon>Micrococcales</taxon>
        <taxon>Microbacteriaceae</taxon>
        <taxon>Leucobacter</taxon>
    </lineage>
</organism>
<name>A0A6G8FLL4_9MICO</name>
<keyword evidence="2" id="KW-1003">Cell membrane</keyword>
<feature type="domain" description="Type II secretion system protein GspF" evidence="7">
    <location>
        <begin position="27"/>
        <end position="139"/>
    </location>
</feature>
<evidence type="ECO:0000256" key="2">
    <source>
        <dbReference type="ARBA" id="ARBA00022475"/>
    </source>
</evidence>
<accession>A0A6G8FLL4</accession>
<feature type="transmembrane region" description="Helical" evidence="6">
    <location>
        <begin position="280"/>
        <end position="305"/>
    </location>
</feature>
<dbReference type="EMBL" id="CP049934">
    <property type="protein sequence ID" value="QIM17241.1"/>
    <property type="molecule type" value="Genomic_DNA"/>
</dbReference>